<evidence type="ECO:0000256" key="1">
    <source>
        <dbReference type="SAM" id="MobiDB-lite"/>
    </source>
</evidence>
<reference evidence="4" key="1">
    <citation type="journal article" date="2019" name="Int. J. Syst. Evol. Microbiol.">
        <title>The Global Catalogue of Microorganisms (GCM) 10K type strain sequencing project: providing services to taxonomists for standard genome sequencing and annotation.</title>
        <authorList>
            <consortium name="The Broad Institute Genomics Platform"/>
            <consortium name="The Broad Institute Genome Sequencing Center for Infectious Disease"/>
            <person name="Wu L."/>
            <person name="Ma J."/>
        </authorList>
    </citation>
    <scope>NUCLEOTIDE SEQUENCE [LARGE SCALE GENOMIC DNA]</scope>
    <source>
        <strain evidence="4">JCM 17027</strain>
    </source>
</reference>
<organism evidence="3 4">
    <name type="scientific">Streptomyces marokkonensis</name>
    <dbReference type="NCBI Taxonomy" id="324855"/>
    <lineage>
        <taxon>Bacteria</taxon>
        <taxon>Bacillati</taxon>
        <taxon>Actinomycetota</taxon>
        <taxon>Actinomycetes</taxon>
        <taxon>Kitasatosporales</taxon>
        <taxon>Streptomycetaceae</taxon>
        <taxon>Streptomyces</taxon>
    </lineage>
</organism>
<sequence>MADVRRAPEKQTSHCRRNAAEKTPEDPMNAMPTTPTMSATPNRKRNRLVVAAITAVTAAALLAGAAYWWQGRDELSQASADDCRLAQRIVTEAEEISTGPVPAAEKWWREIGDERRAQMKDGYLGAKVSTYEGWAVETAKNSPEAPSAKDVEKLQDEARGHCSDSGVTLSMPPLGS</sequence>
<dbReference type="Proteomes" id="UP001500034">
    <property type="component" value="Unassembled WGS sequence"/>
</dbReference>
<name>A0ABP7QWZ8_9ACTN</name>
<evidence type="ECO:0000256" key="2">
    <source>
        <dbReference type="SAM" id="Phobius"/>
    </source>
</evidence>
<feature type="compositionally biased region" description="Low complexity" evidence="1">
    <location>
        <begin position="27"/>
        <end position="41"/>
    </location>
</feature>
<feature type="region of interest" description="Disordered" evidence="1">
    <location>
        <begin position="1"/>
        <end position="43"/>
    </location>
</feature>
<comment type="caution">
    <text evidence="3">The sequence shown here is derived from an EMBL/GenBank/DDBJ whole genome shotgun (WGS) entry which is preliminary data.</text>
</comment>
<evidence type="ECO:0000313" key="3">
    <source>
        <dbReference type="EMBL" id="GAA3989226.1"/>
    </source>
</evidence>
<feature type="transmembrane region" description="Helical" evidence="2">
    <location>
        <begin position="48"/>
        <end position="69"/>
    </location>
</feature>
<feature type="region of interest" description="Disordered" evidence="1">
    <location>
        <begin position="138"/>
        <end position="176"/>
    </location>
</feature>
<protein>
    <submittedName>
        <fullName evidence="3">Uncharacterized protein</fullName>
    </submittedName>
</protein>
<evidence type="ECO:0000313" key="4">
    <source>
        <dbReference type="Proteomes" id="UP001500034"/>
    </source>
</evidence>
<keyword evidence="2" id="KW-1133">Transmembrane helix</keyword>
<keyword evidence="2" id="KW-0812">Transmembrane</keyword>
<feature type="compositionally biased region" description="Basic and acidic residues" evidence="1">
    <location>
        <begin position="1"/>
        <end position="25"/>
    </location>
</feature>
<keyword evidence="2" id="KW-0472">Membrane</keyword>
<dbReference type="EMBL" id="BAABCQ010000081">
    <property type="protein sequence ID" value="GAA3989226.1"/>
    <property type="molecule type" value="Genomic_DNA"/>
</dbReference>
<feature type="compositionally biased region" description="Basic and acidic residues" evidence="1">
    <location>
        <begin position="147"/>
        <end position="162"/>
    </location>
</feature>
<gene>
    <name evidence="3" type="ORF">GCM10022384_41490</name>
</gene>
<keyword evidence="4" id="KW-1185">Reference proteome</keyword>
<accession>A0ABP7QWZ8</accession>
<proteinExistence type="predicted"/>